<organism evidence="1">
    <name type="scientific">marine sediment metagenome</name>
    <dbReference type="NCBI Taxonomy" id="412755"/>
    <lineage>
        <taxon>unclassified sequences</taxon>
        <taxon>metagenomes</taxon>
        <taxon>ecological metagenomes</taxon>
    </lineage>
</organism>
<comment type="caution">
    <text evidence="1">The sequence shown here is derived from an EMBL/GenBank/DDBJ whole genome shotgun (WGS) entry which is preliminary data.</text>
</comment>
<dbReference type="AlphaFoldDB" id="A0A0F9SG44"/>
<evidence type="ECO:0000313" key="1">
    <source>
        <dbReference type="EMBL" id="KKN28323.1"/>
    </source>
</evidence>
<proteinExistence type="predicted"/>
<dbReference type="EMBL" id="LAZR01002573">
    <property type="protein sequence ID" value="KKN28323.1"/>
    <property type="molecule type" value="Genomic_DNA"/>
</dbReference>
<name>A0A0F9SG44_9ZZZZ</name>
<gene>
    <name evidence="1" type="ORF">LCGC14_0855680</name>
</gene>
<sequence length="86" mass="10025">MKLTLINGEKVEVNRHNCGYQYFDDKHKARGRSKWSRNWNIDPVEIVGWGKQGFFVIGKWGTGGDDPCDRLIPVRSVLYVEETNIW</sequence>
<reference evidence="1" key="1">
    <citation type="journal article" date="2015" name="Nature">
        <title>Complex archaea that bridge the gap between prokaryotes and eukaryotes.</title>
        <authorList>
            <person name="Spang A."/>
            <person name="Saw J.H."/>
            <person name="Jorgensen S.L."/>
            <person name="Zaremba-Niedzwiedzka K."/>
            <person name="Martijn J."/>
            <person name="Lind A.E."/>
            <person name="van Eijk R."/>
            <person name="Schleper C."/>
            <person name="Guy L."/>
            <person name="Ettema T.J."/>
        </authorList>
    </citation>
    <scope>NUCLEOTIDE SEQUENCE</scope>
</reference>
<protein>
    <submittedName>
        <fullName evidence="1">Uncharacterized protein</fullName>
    </submittedName>
</protein>
<accession>A0A0F9SG44</accession>